<name>A0ACC0JNM3_CHOFU</name>
<reference evidence="1 2" key="1">
    <citation type="journal article" date="2022" name="Genome Biol. Evol.">
        <title>The Spruce Budworm Genome: Reconstructing the Evolutionary History of Antifreeze Proteins.</title>
        <authorList>
            <person name="Beliveau C."/>
            <person name="Gagne P."/>
            <person name="Picq S."/>
            <person name="Vernygora O."/>
            <person name="Keeling C.I."/>
            <person name="Pinkney K."/>
            <person name="Doucet D."/>
            <person name="Wen F."/>
            <person name="Johnston J.S."/>
            <person name="Maaroufi H."/>
            <person name="Boyle B."/>
            <person name="Laroche J."/>
            <person name="Dewar K."/>
            <person name="Juretic N."/>
            <person name="Blackburn G."/>
            <person name="Nisole A."/>
            <person name="Brunet B."/>
            <person name="Brandao M."/>
            <person name="Lumley L."/>
            <person name="Duan J."/>
            <person name="Quan G."/>
            <person name="Lucarotti C.J."/>
            <person name="Roe A.D."/>
            <person name="Sperling F.A.H."/>
            <person name="Levesque R.C."/>
            <person name="Cusson M."/>
        </authorList>
    </citation>
    <scope>NUCLEOTIDE SEQUENCE [LARGE SCALE GENOMIC DNA]</scope>
    <source>
        <strain evidence="1">Glfc:IPQL:Cfum</strain>
    </source>
</reference>
<proteinExistence type="predicted"/>
<dbReference type="EMBL" id="CM046119">
    <property type="protein sequence ID" value="KAI8425500.1"/>
    <property type="molecule type" value="Genomic_DNA"/>
</dbReference>
<protein>
    <submittedName>
        <fullName evidence="1">Uncharacterized protein</fullName>
    </submittedName>
</protein>
<sequence>MLNPVDQQENSYKEYAMDRMSNSPTSLQSEASPVLTFGRPSRTCGKGFVKKCNLTLHERVHSGEKPHVCSSCGKAFSQRSTLVIHERYHSGARPYVCGLCGRGFVAKGLLSMHLKTTCI</sequence>
<keyword evidence="2" id="KW-1185">Reference proteome</keyword>
<evidence type="ECO:0000313" key="1">
    <source>
        <dbReference type="EMBL" id="KAI8425500.1"/>
    </source>
</evidence>
<comment type="caution">
    <text evidence="1">The sequence shown here is derived from an EMBL/GenBank/DDBJ whole genome shotgun (WGS) entry which is preliminary data.</text>
</comment>
<dbReference type="Proteomes" id="UP001064048">
    <property type="component" value="Chromosome 19"/>
</dbReference>
<evidence type="ECO:0000313" key="2">
    <source>
        <dbReference type="Proteomes" id="UP001064048"/>
    </source>
</evidence>
<accession>A0ACC0JNM3</accession>
<gene>
    <name evidence="1" type="ORF">MSG28_011334</name>
</gene>
<organism evidence="1 2">
    <name type="scientific">Choristoneura fumiferana</name>
    <name type="common">Spruce budworm moth</name>
    <name type="synonym">Archips fumiferana</name>
    <dbReference type="NCBI Taxonomy" id="7141"/>
    <lineage>
        <taxon>Eukaryota</taxon>
        <taxon>Metazoa</taxon>
        <taxon>Ecdysozoa</taxon>
        <taxon>Arthropoda</taxon>
        <taxon>Hexapoda</taxon>
        <taxon>Insecta</taxon>
        <taxon>Pterygota</taxon>
        <taxon>Neoptera</taxon>
        <taxon>Endopterygota</taxon>
        <taxon>Lepidoptera</taxon>
        <taxon>Glossata</taxon>
        <taxon>Ditrysia</taxon>
        <taxon>Tortricoidea</taxon>
        <taxon>Tortricidae</taxon>
        <taxon>Tortricinae</taxon>
        <taxon>Choristoneura</taxon>
    </lineage>
</organism>